<organism evidence="1 2">
    <name type="scientific">Cicer arietinum</name>
    <name type="common">Chickpea</name>
    <name type="synonym">Garbanzo</name>
    <dbReference type="NCBI Taxonomy" id="3827"/>
    <lineage>
        <taxon>Eukaryota</taxon>
        <taxon>Viridiplantae</taxon>
        <taxon>Streptophyta</taxon>
        <taxon>Embryophyta</taxon>
        <taxon>Tracheophyta</taxon>
        <taxon>Spermatophyta</taxon>
        <taxon>Magnoliopsida</taxon>
        <taxon>eudicotyledons</taxon>
        <taxon>Gunneridae</taxon>
        <taxon>Pentapetalae</taxon>
        <taxon>rosids</taxon>
        <taxon>fabids</taxon>
        <taxon>Fabales</taxon>
        <taxon>Fabaceae</taxon>
        <taxon>Papilionoideae</taxon>
        <taxon>50 kb inversion clade</taxon>
        <taxon>NPAAA clade</taxon>
        <taxon>Hologalegina</taxon>
        <taxon>IRL clade</taxon>
        <taxon>Cicereae</taxon>
        <taxon>Cicer</taxon>
    </lineage>
</organism>
<dbReference type="STRING" id="3827.A0A3Q7YBE3"/>
<dbReference type="RefSeq" id="XP_027190487.1">
    <property type="nucleotide sequence ID" value="XM_027334686.1"/>
</dbReference>
<keyword evidence="1" id="KW-1185">Reference proteome</keyword>
<sequence length="196" mass="21918">MVDALLQKEIPTKPEEVAAQGPAFSTTAGDLNLDFSTNQEGLKLKRQALKKLRLFIAEASEPFSIPLATTLSPLVEPVTTREDEEKIYSISPSNSFNNTISFPLSPSISQPRLLRFSSKANHSSNNSGDDSFEFFPWSDSDSEIQWLLEDRVTLFTTDGLFQIGGKMVPRRVRSSDMILSSNFIYFAFCLTKQLKP</sequence>
<dbReference type="AlphaFoldDB" id="A0A3Q7YBE3"/>
<dbReference type="PANTHER" id="PTHR36739:SF1">
    <property type="entry name" value="D-TAGATOSE-1,6-BISPHOSPHATE ALDOLASE SUBUNIT"/>
    <property type="match status" value="1"/>
</dbReference>
<evidence type="ECO:0000313" key="1">
    <source>
        <dbReference type="Proteomes" id="UP000087171"/>
    </source>
</evidence>
<name>A0A3Q7YBE3_CICAR</name>
<dbReference type="OrthoDB" id="2018054at2759"/>
<gene>
    <name evidence="2" type="primary">LOC113786666</name>
</gene>
<accession>A0A3Q7YBE3</accession>
<dbReference type="Proteomes" id="UP000087171">
    <property type="component" value="Chromosome Ca5"/>
</dbReference>
<reference evidence="2" key="2">
    <citation type="submission" date="2025-08" db="UniProtKB">
        <authorList>
            <consortium name="RefSeq"/>
        </authorList>
    </citation>
    <scope>IDENTIFICATION</scope>
    <source>
        <tissue evidence="2">Etiolated seedlings</tissue>
    </source>
</reference>
<dbReference type="PANTHER" id="PTHR36739">
    <property type="entry name" value="D-TAGATOSE-1,6-BISPHOSPHATE ALDOLASE SUBUNIT"/>
    <property type="match status" value="1"/>
</dbReference>
<proteinExistence type="predicted"/>
<protein>
    <submittedName>
        <fullName evidence="2">Uncharacterized protein LOC113786666</fullName>
    </submittedName>
</protein>
<reference evidence="1" key="1">
    <citation type="journal article" date="2013" name="Nat. Biotechnol.">
        <title>Draft genome sequence of chickpea (Cicer arietinum) provides a resource for trait improvement.</title>
        <authorList>
            <person name="Varshney R.K."/>
            <person name="Song C."/>
            <person name="Saxena R.K."/>
            <person name="Azam S."/>
            <person name="Yu S."/>
            <person name="Sharpe A.G."/>
            <person name="Cannon S."/>
            <person name="Baek J."/>
            <person name="Rosen B.D."/>
            <person name="Tar'an B."/>
            <person name="Millan T."/>
            <person name="Zhang X."/>
            <person name="Ramsay L.D."/>
            <person name="Iwata A."/>
            <person name="Wang Y."/>
            <person name="Nelson W."/>
            <person name="Farmer A.D."/>
            <person name="Gaur P.M."/>
            <person name="Soderlund C."/>
            <person name="Penmetsa R.V."/>
            <person name="Xu C."/>
            <person name="Bharti A.K."/>
            <person name="He W."/>
            <person name="Winter P."/>
            <person name="Zhao S."/>
            <person name="Hane J.K."/>
            <person name="Carrasquilla-Garcia N."/>
            <person name="Condie J.A."/>
            <person name="Upadhyaya H.D."/>
            <person name="Luo M.C."/>
            <person name="Thudi M."/>
            <person name="Gowda C.L."/>
            <person name="Singh N.P."/>
            <person name="Lichtenzveig J."/>
            <person name="Gali K.K."/>
            <person name="Rubio J."/>
            <person name="Nadarajan N."/>
            <person name="Dolezel J."/>
            <person name="Bansal K.C."/>
            <person name="Xu X."/>
            <person name="Edwards D."/>
            <person name="Zhang G."/>
            <person name="Kahl G."/>
            <person name="Gil J."/>
            <person name="Singh K.B."/>
            <person name="Datta S.K."/>
            <person name="Jackson S.A."/>
            <person name="Wang J."/>
            <person name="Cook D.R."/>
        </authorList>
    </citation>
    <scope>NUCLEOTIDE SEQUENCE [LARGE SCALE GENOMIC DNA]</scope>
    <source>
        <strain evidence="1">cv. CDC Frontier</strain>
    </source>
</reference>
<evidence type="ECO:0000313" key="2">
    <source>
        <dbReference type="RefSeq" id="XP_027190487.1"/>
    </source>
</evidence>